<dbReference type="InterPro" id="IPR001878">
    <property type="entry name" value="Znf_CCHC"/>
</dbReference>
<evidence type="ECO:0000259" key="8">
    <source>
        <dbReference type="PROSITE" id="PS51270"/>
    </source>
</evidence>
<dbReference type="InterPro" id="IPR017921">
    <property type="entry name" value="Znf_CTCHY"/>
</dbReference>
<evidence type="ECO:0000259" key="7">
    <source>
        <dbReference type="PROSITE" id="PS50158"/>
    </source>
</evidence>
<dbReference type="GO" id="GO:0008168">
    <property type="term" value="F:methyltransferase activity"/>
    <property type="evidence" value="ECO:0007669"/>
    <property type="project" value="UniProtKB-KW"/>
</dbReference>
<evidence type="ECO:0000256" key="5">
    <source>
        <dbReference type="PROSITE-ProRule" id="PRU00047"/>
    </source>
</evidence>
<evidence type="ECO:0000256" key="2">
    <source>
        <dbReference type="ARBA" id="ARBA00022490"/>
    </source>
</evidence>
<feature type="domain" description="CCHC-type" evidence="7">
    <location>
        <begin position="414"/>
        <end position="429"/>
    </location>
</feature>
<keyword evidence="3" id="KW-0489">Methyltransferase</keyword>
<feature type="region of interest" description="Disordered" evidence="6">
    <location>
        <begin position="438"/>
        <end position="459"/>
    </location>
</feature>
<dbReference type="SUPFAM" id="SSF161245">
    <property type="entry name" value="Zinc hairpin stack"/>
    <property type="match status" value="1"/>
</dbReference>
<dbReference type="InterPro" id="IPR037275">
    <property type="entry name" value="Znf_CTCHY_sf"/>
</dbReference>
<dbReference type="PROSITE" id="PS50216">
    <property type="entry name" value="DHHC"/>
    <property type="match status" value="1"/>
</dbReference>
<comment type="caution">
    <text evidence="9">The sequence shown here is derived from an EMBL/GenBank/DDBJ whole genome shotgun (WGS) entry which is preliminary data.</text>
</comment>
<dbReference type="GO" id="GO:0008270">
    <property type="term" value="F:zinc ion binding"/>
    <property type="evidence" value="ECO:0007669"/>
    <property type="project" value="UniProtKB-KW"/>
</dbReference>
<evidence type="ECO:0000256" key="6">
    <source>
        <dbReference type="SAM" id="MobiDB-lite"/>
    </source>
</evidence>
<sequence length="459" mass="53812">MSGLDVIIEDLSTHPQCIHGPTLLFSRDVNGEKRSFYACSACRDRKQCSFFIWKDEIERYENKKIKKQILDHQRSVDHRKLFLKLNKVKAVPENQRIYCHTCSVLDLNDVLENHKDHKLINGLSDYQLEHPSEFFPPLEDAKKEAQYLFSKPCVKTIVELLKTMCYKHIICVGTPRIFEYINGDSTLGMNAFLLDFDSRYHSFFGPLEFGWYNIFNNHFFKKESEDVFNSYLQSKSASDTILITDPPFGGRIEPIADTLKKINNKFKRINRTENDLPIFWIFPYFMESHILNGMDNFSMLDYKVDYENHPLFQKGKKGRKFGSPVRIFTNLTNSSIILPADEGYKYCNICDRWVSEENKHCNKCKSCTSKDGRTYLHCNLCKKCVKPSWQHCEKCKRCAQKDHSCEEFPFKKSCFHCKEAGHKKRDCPKVNHQELSKKRKIGLKTKTKAKKSKRDKSVF</sequence>
<dbReference type="AlphaFoldDB" id="A0ABD2N6I7"/>
<evidence type="ECO:0000313" key="9">
    <source>
        <dbReference type="EMBL" id="KAL3274192.1"/>
    </source>
</evidence>
<dbReference type="Proteomes" id="UP001516400">
    <property type="component" value="Unassembled WGS sequence"/>
</dbReference>
<keyword evidence="4" id="KW-0808">Transferase</keyword>
<keyword evidence="5" id="KW-0863">Zinc-finger</keyword>
<protein>
    <recommendedName>
        <fullName evidence="11">Zinc finger CCHC domain-containing protein 4</fullName>
    </recommendedName>
</protein>
<dbReference type="PROSITE" id="PS50158">
    <property type="entry name" value="ZF_CCHC"/>
    <property type="match status" value="1"/>
</dbReference>
<evidence type="ECO:0000313" key="10">
    <source>
        <dbReference type="Proteomes" id="UP001516400"/>
    </source>
</evidence>
<comment type="subcellular location">
    <subcellularLocation>
        <location evidence="1">Cytoplasm</location>
    </subcellularLocation>
</comment>
<dbReference type="PROSITE" id="PS51270">
    <property type="entry name" value="ZF_CTCHY"/>
    <property type="match status" value="1"/>
</dbReference>
<evidence type="ECO:0000256" key="3">
    <source>
        <dbReference type="ARBA" id="ARBA00022603"/>
    </source>
</evidence>
<dbReference type="EMBL" id="JABFTP020000062">
    <property type="protein sequence ID" value="KAL3274192.1"/>
    <property type="molecule type" value="Genomic_DNA"/>
</dbReference>
<feature type="domain" description="CTCHY-type" evidence="8">
    <location>
        <begin position="342"/>
        <end position="403"/>
    </location>
</feature>
<dbReference type="PANTHER" id="PTHR13493">
    <property type="entry name" value="ZINC FINGER CCHC DOMAIN-CONTAINING"/>
    <property type="match status" value="1"/>
</dbReference>
<dbReference type="SMART" id="SM00343">
    <property type="entry name" value="ZnF_C2HC"/>
    <property type="match status" value="1"/>
</dbReference>
<accession>A0ABD2N6I7</accession>
<keyword evidence="2" id="KW-0963">Cytoplasm</keyword>
<evidence type="ECO:0008006" key="11">
    <source>
        <dbReference type="Google" id="ProtNLM"/>
    </source>
</evidence>
<name>A0ABD2N6I7_9CUCU</name>
<dbReference type="InterPro" id="IPR041370">
    <property type="entry name" value="Mlase_EEF1AKMT1/ZCCHC4"/>
</dbReference>
<evidence type="ECO:0000256" key="4">
    <source>
        <dbReference type="ARBA" id="ARBA00022679"/>
    </source>
</evidence>
<evidence type="ECO:0000256" key="1">
    <source>
        <dbReference type="ARBA" id="ARBA00004496"/>
    </source>
</evidence>
<dbReference type="Pfam" id="PF00098">
    <property type="entry name" value="zf-CCHC"/>
    <property type="match status" value="1"/>
</dbReference>
<gene>
    <name evidence="9" type="ORF">HHI36_015609</name>
</gene>
<keyword evidence="5" id="KW-0862">Zinc</keyword>
<dbReference type="GO" id="GO:0005737">
    <property type="term" value="C:cytoplasm"/>
    <property type="evidence" value="ECO:0007669"/>
    <property type="project" value="UniProtKB-SubCell"/>
</dbReference>
<dbReference type="GO" id="GO:0032259">
    <property type="term" value="P:methylation"/>
    <property type="evidence" value="ECO:0007669"/>
    <property type="project" value="UniProtKB-KW"/>
</dbReference>
<keyword evidence="10" id="KW-1185">Reference proteome</keyword>
<dbReference type="Pfam" id="PF10237">
    <property type="entry name" value="N6-adenineMlase"/>
    <property type="match status" value="1"/>
</dbReference>
<dbReference type="InterPro" id="IPR039846">
    <property type="entry name" value="ZCCHC4"/>
</dbReference>
<proteinExistence type="predicted"/>
<keyword evidence="5" id="KW-0479">Metal-binding</keyword>
<dbReference type="PANTHER" id="PTHR13493:SF3">
    <property type="entry name" value="RRNA N6-ADENOSINE-METHYLTRANSFERASE ZCCHC4"/>
    <property type="match status" value="1"/>
</dbReference>
<reference evidence="9 10" key="1">
    <citation type="journal article" date="2021" name="BMC Biol.">
        <title>Horizontally acquired antibacterial genes associated with adaptive radiation of ladybird beetles.</title>
        <authorList>
            <person name="Li H.S."/>
            <person name="Tang X.F."/>
            <person name="Huang Y.H."/>
            <person name="Xu Z.Y."/>
            <person name="Chen M.L."/>
            <person name="Du X.Y."/>
            <person name="Qiu B.Y."/>
            <person name="Chen P.T."/>
            <person name="Zhang W."/>
            <person name="Slipinski A."/>
            <person name="Escalona H.E."/>
            <person name="Waterhouse R.M."/>
            <person name="Zwick A."/>
            <person name="Pang H."/>
        </authorList>
    </citation>
    <scope>NUCLEOTIDE SEQUENCE [LARGE SCALE GENOMIC DNA]</scope>
    <source>
        <strain evidence="9">SYSU2018</strain>
    </source>
</reference>
<organism evidence="9 10">
    <name type="scientific">Cryptolaemus montrouzieri</name>
    <dbReference type="NCBI Taxonomy" id="559131"/>
    <lineage>
        <taxon>Eukaryota</taxon>
        <taxon>Metazoa</taxon>
        <taxon>Ecdysozoa</taxon>
        <taxon>Arthropoda</taxon>
        <taxon>Hexapoda</taxon>
        <taxon>Insecta</taxon>
        <taxon>Pterygota</taxon>
        <taxon>Neoptera</taxon>
        <taxon>Endopterygota</taxon>
        <taxon>Coleoptera</taxon>
        <taxon>Polyphaga</taxon>
        <taxon>Cucujiformia</taxon>
        <taxon>Coccinelloidea</taxon>
        <taxon>Coccinellidae</taxon>
        <taxon>Scymninae</taxon>
        <taxon>Scymnini</taxon>
        <taxon>Cryptolaemus</taxon>
    </lineage>
</organism>